<protein>
    <submittedName>
        <fullName evidence="2">Uncharacterized protein</fullName>
    </submittedName>
</protein>
<gene>
    <name evidence="2" type="ORF">PoB_004317100</name>
</gene>
<name>A0AAV4BCY1_9GAST</name>
<dbReference type="EMBL" id="BLXT01004684">
    <property type="protein sequence ID" value="GFO16666.1"/>
    <property type="molecule type" value="Genomic_DNA"/>
</dbReference>
<evidence type="ECO:0000256" key="1">
    <source>
        <dbReference type="SAM" id="MobiDB-lite"/>
    </source>
</evidence>
<feature type="region of interest" description="Disordered" evidence="1">
    <location>
        <begin position="21"/>
        <end position="93"/>
    </location>
</feature>
<comment type="caution">
    <text evidence="2">The sequence shown here is derived from an EMBL/GenBank/DDBJ whole genome shotgun (WGS) entry which is preliminary data.</text>
</comment>
<keyword evidence="3" id="KW-1185">Reference proteome</keyword>
<reference evidence="2 3" key="1">
    <citation type="journal article" date="2021" name="Elife">
        <title>Chloroplast acquisition without the gene transfer in kleptoplastic sea slugs, Plakobranchus ocellatus.</title>
        <authorList>
            <person name="Maeda T."/>
            <person name="Takahashi S."/>
            <person name="Yoshida T."/>
            <person name="Shimamura S."/>
            <person name="Takaki Y."/>
            <person name="Nagai Y."/>
            <person name="Toyoda A."/>
            <person name="Suzuki Y."/>
            <person name="Arimoto A."/>
            <person name="Ishii H."/>
            <person name="Satoh N."/>
            <person name="Nishiyama T."/>
            <person name="Hasebe M."/>
            <person name="Maruyama T."/>
            <person name="Minagawa J."/>
            <person name="Obokata J."/>
            <person name="Shigenobu S."/>
        </authorList>
    </citation>
    <scope>NUCLEOTIDE SEQUENCE [LARGE SCALE GENOMIC DNA]</scope>
</reference>
<dbReference type="AlphaFoldDB" id="A0AAV4BCY1"/>
<dbReference type="Proteomes" id="UP000735302">
    <property type="component" value="Unassembled WGS sequence"/>
</dbReference>
<sequence>MRKEGNSKCLYIDLLDVGNKGRGGFDDEHQIHINTNDNDDGLLDNPQTNDDTNDEGGHDGLLDDPQTNGDTNDEGVREGCNVADGQPLLNNYS</sequence>
<proteinExistence type="predicted"/>
<evidence type="ECO:0000313" key="3">
    <source>
        <dbReference type="Proteomes" id="UP000735302"/>
    </source>
</evidence>
<evidence type="ECO:0000313" key="2">
    <source>
        <dbReference type="EMBL" id="GFO16666.1"/>
    </source>
</evidence>
<organism evidence="2 3">
    <name type="scientific">Plakobranchus ocellatus</name>
    <dbReference type="NCBI Taxonomy" id="259542"/>
    <lineage>
        <taxon>Eukaryota</taxon>
        <taxon>Metazoa</taxon>
        <taxon>Spiralia</taxon>
        <taxon>Lophotrochozoa</taxon>
        <taxon>Mollusca</taxon>
        <taxon>Gastropoda</taxon>
        <taxon>Heterobranchia</taxon>
        <taxon>Euthyneura</taxon>
        <taxon>Panpulmonata</taxon>
        <taxon>Sacoglossa</taxon>
        <taxon>Placobranchoidea</taxon>
        <taxon>Plakobranchidae</taxon>
        <taxon>Plakobranchus</taxon>
    </lineage>
</organism>
<accession>A0AAV4BCY1</accession>